<evidence type="ECO:0000313" key="1">
    <source>
        <dbReference type="EMBL" id="KAK0446586.1"/>
    </source>
</evidence>
<name>A0AA39JPK4_ARMTA</name>
<keyword evidence="2" id="KW-1185">Reference proteome</keyword>
<evidence type="ECO:0000313" key="2">
    <source>
        <dbReference type="Proteomes" id="UP001175211"/>
    </source>
</evidence>
<proteinExistence type="predicted"/>
<reference evidence="1" key="1">
    <citation type="submission" date="2023-06" db="EMBL/GenBank/DDBJ databases">
        <authorList>
            <consortium name="Lawrence Berkeley National Laboratory"/>
            <person name="Ahrendt S."/>
            <person name="Sahu N."/>
            <person name="Indic B."/>
            <person name="Wong-Bajracharya J."/>
            <person name="Merenyi Z."/>
            <person name="Ke H.-M."/>
            <person name="Monk M."/>
            <person name="Kocsube S."/>
            <person name="Drula E."/>
            <person name="Lipzen A."/>
            <person name="Balint B."/>
            <person name="Henrissat B."/>
            <person name="Andreopoulos B."/>
            <person name="Martin F.M."/>
            <person name="Harder C.B."/>
            <person name="Rigling D."/>
            <person name="Ford K.L."/>
            <person name="Foster G.D."/>
            <person name="Pangilinan J."/>
            <person name="Papanicolaou A."/>
            <person name="Barry K."/>
            <person name="LaButti K."/>
            <person name="Viragh M."/>
            <person name="Koriabine M."/>
            <person name="Yan M."/>
            <person name="Riley R."/>
            <person name="Champramary S."/>
            <person name="Plett K.L."/>
            <person name="Tsai I.J."/>
            <person name="Slot J."/>
            <person name="Sipos G."/>
            <person name="Plett J."/>
            <person name="Nagy L.G."/>
            <person name="Grigoriev I.V."/>
        </authorList>
    </citation>
    <scope>NUCLEOTIDE SEQUENCE</scope>
    <source>
        <strain evidence="1">CCBAS 213</strain>
    </source>
</reference>
<gene>
    <name evidence="1" type="ORF">EV420DRAFT_1767755</name>
</gene>
<protein>
    <submittedName>
        <fullName evidence="1">Uncharacterized protein</fullName>
    </submittedName>
</protein>
<dbReference type="AlphaFoldDB" id="A0AA39JPK4"/>
<comment type="caution">
    <text evidence="1">The sequence shown here is derived from an EMBL/GenBank/DDBJ whole genome shotgun (WGS) entry which is preliminary data.</text>
</comment>
<accession>A0AA39JPK4</accession>
<dbReference type="GeneID" id="85364481"/>
<dbReference type="Proteomes" id="UP001175211">
    <property type="component" value="Unassembled WGS sequence"/>
</dbReference>
<dbReference type="EMBL" id="JAUEPS010000046">
    <property type="protein sequence ID" value="KAK0446586.1"/>
    <property type="molecule type" value="Genomic_DNA"/>
</dbReference>
<sequence length="128" mass="14475">MSYLSGAIDSHIEMMDPAQRREYDQLFNETVHLERELKRKIELALSYQLIQIMRSAQDEISRSKTYRQRRSLLRQLAATLGDFRPGIRETFGEDSGIQTSASGRTTAPSSVIMLPAVSLTCQPLVELG</sequence>
<dbReference type="RefSeq" id="XP_060325935.1">
    <property type="nucleotide sequence ID" value="XM_060480933.1"/>
</dbReference>
<organism evidence="1 2">
    <name type="scientific">Armillaria tabescens</name>
    <name type="common">Ringless honey mushroom</name>
    <name type="synonym">Agaricus tabescens</name>
    <dbReference type="NCBI Taxonomy" id="1929756"/>
    <lineage>
        <taxon>Eukaryota</taxon>
        <taxon>Fungi</taxon>
        <taxon>Dikarya</taxon>
        <taxon>Basidiomycota</taxon>
        <taxon>Agaricomycotina</taxon>
        <taxon>Agaricomycetes</taxon>
        <taxon>Agaricomycetidae</taxon>
        <taxon>Agaricales</taxon>
        <taxon>Marasmiineae</taxon>
        <taxon>Physalacriaceae</taxon>
        <taxon>Desarmillaria</taxon>
    </lineage>
</organism>